<protein>
    <submittedName>
        <fullName evidence="4">Cytochrome P450</fullName>
    </submittedName>
</protein>
<dbReference type="InterPro" id="IPR001128">
    <property type="entry name" value="Cyt_P450"/>
</dbReference>
<organism evidence="4 5">
    <name type="scientific">Streptomyces gamaensis</name>
    <dbReference type="NCBI Taxonomy" id="1763542"/>
    <lineage>
        <taxon>Bacteria</taxon>
        <taxon>Bacillati</taxon>
        <taxon>Actinomycetota</taxon>
        <taxon>Actinomycetes</taxon>
        <taxon>Kitasatosporales</taxon>
        <taxon>Streptomycetaceae</taxon>
        <taxon>Streptomyces</taxon>
    </lineage>
</organism>
<dbReference type="PRINTS" id="PR00463">
    <property type="entry name" value="EP450I"/>
</dbReference>
<dbReference type="PROSITE" id="PS00086">
    <property type="entry name" value="CYTOCHROME_P450"/>
    <property type="match status" value="1"/>
</dbReference>
<dbReference type="PANTHER" id="PTHR24305">
    <property type="entry name" value="CYTOCHROME P450"/>
    <property type="match status" value="1"/>
</dbReference>
<keyword evidence="5" id="KW-1185">Reference proteome</keyword>
<sequence>MRPSAVTPVPLAQGSLPVLGHGLSLLRDPLGFVSALPAHGDLVRIRVGSREVVVVCHPALTRHVLLDDRVYDKGGPMFDRLREVAGNGLATCPYALHRRQRRLCQPAFAPGRLPGYGAVIAARARAAVGSWHDGQIIDVNREMMALTLRITVEAMFATGFAPEAVERVLDDTVTYFRGVLRRMITPAFADRIPTPANRRYHRARARLRRAVGDIIVARSAGGADGADGADHGDLLSSLLSAVDPDSCDGHPVLSEAELTDEVLTFLLAGTETTSSTLAWALHLLSGDPETDDELHAEAGRVWAGSSVAFSCLPSLETATRVVCETLRLYPPAWLFTRVVTADTELGGVPLTAGTTVAVSPYLIHRRPDLYKNADAFDPGRWCAAPPDRTSYLPFGAGARKCIGDRLGMAASVLILAAVAARWRLVPLGDEPVRPAVKASLGPRNLWMRVVAREPADSGAVRQP</sequence>
<reference evidence="5" key="1">
    <citation type="journal article" date="2019" name="Int. J. Syst. Evol. Microbiol.">
        <title>The Global Catalogue of Microorganisms (GCM) 10K type strain sequencing project: providing services to taxonomists for standard genome sequencing and annotation.</title>
        <authorList>
            <consortium name="The Broad Institute Genomics Platform"/>
            <consortium name="The Broad Institute Genome Sequencing Center for Infectious Disease"/>
            <person name="Wu L."/>
            <person name="Ma J."/>
        </authorList>
    </citation>
    <scope>NUCLEOTIDE SEQUENCE [LARGE SCALE GENOMIC DNA]</scope>
    <source>
        <strain evidence="5">CGMCC 4.7304</strain>
    </source>
</reference>
<evidence type="ECO:0000256" key="2">
    <source>
        <dbReference type="ARBA" id="ARBA00010617"/>
    </source>
</evidence>
<keyword evidence="3" id="KW-0503">Monooxygenase</keyword>
<gene>
    <name evidence="4" type="ORF">ACFP1Z_19085</name>
</gene>
<dbReference type="PANTHER" id="PTHR24305:SF166">
    <property type="entry name" value="CYTOCHROME P450 12A4, MITOCHONDRIAL-RELATED"/>
    <property type="match status" value="1"/>
</dbReference>
<comment type="caution">
    <text evidence="4">The sequence shown here is derived from an EMBL/GenBank/DDBJ whole genome shotgun (WGS) entry which is preliminary data.</text>
</comment>
<dbReference type="PRINTS" id="PR00385">
    <property type="entry name" value="P450"/>
</dbReference>
<evidence type="ECO:0000313" key="4">
    <source>
        <dbReference type="EMBL" id="MFC5722273.1"/>
    </source>
</evidence>
<dbReference type="SUPFAM" id="SSF48264">
    <property type="entry name" value="Cytochrome P450"/>
    <property type="match status" value="1"/>
</dbReference>
<keyword evidence="3" id="KW-0349">Heme</keyword>
<proteinExistence type="inferred from homology"/>
<dbReference type="Proteomes" id="UP001596083">
    <property type="component" value="Unassembled WGS sequence"/>
</dbReference>
<dbReference type="EMBL" id="JBHSPB010000011">
    <property type="protein sequence ID" value="MFC5722273.1"/>
    <property type="molecule type" value="Genomic_DNA"/>
</dbReference>
<evidence type="ECO:0000256" key="1">
    <source>
        <dbReference type="ARBA" id="ARBA00001971"/>
    </source>
</evidence>
<keyword evidence="3" id="KW-0408">Iron</keyword>
<comment type="cofactor">
    <cofactor evidence="1">
        <name>heme</name>
        <dbReference type="ChEBI" id="CHEBI:30413"/>
    </cofactor>
</comment>
<dbReference type="Gene3D" id="1.10.630.10">
    <property type="entry name" value="Cytochrome P450"/>
    <property type="match status" value="1"/>
</dbReference>
<dbReference type="InterPro" id="IPR036396">
    <property type="entry name" value="Cyt_P450_sf"/>
</dbReference>
<name>A0ABW0Z3E0_9ACTN</name>
<evidence type="ECO:0000313" key="5">
    <source>
        <dbReference type="Proteomes" id="UP001596083"/>
    </source>
</evidence>
<dbReference type="InterPro" id="IPR002401">
    <property type="entry name" value="Cyt_P450_E_grp-I"/>
</dbReference>
<comment type="similarity">
    <text evidence="2 3">Belongs to the cytochrome P450 family.</text>
</comment>
<evidence type="ECO:0000256" key="3">
    <source>
        <dbReference type="RuleBase" id="RU000461"/>
    </source>
</evidence>
<keyword evidence="3" id="KW-0560">Oxidoreductase</keyword>
<dbReference type="InterPro" id="IPR050121">
    <property type="entry name" value="Cytochrome_P450_monoxygenase"/>
</dbReference>
<dbReference type="Pfam" id="PF00067">
    <property type="entry name" value="p450"/>
    <property type="match status" value="1"/>
</dbReference>
<keyword evidence="3" id="KW-0479">Metal-binding</keyword>
<dbReference type="InterPro" id="IPR017972">
    <property type="entry name" value="Cyt_P450_CS"/>
</dbReference>
<accession>A0ABW0Z3E0</accession>
<dbReference type="RefSeq" id="WP_390317658.1">
    <property type="nucleotide sequence ID" value="NZ_JBHSPB010000011.1"/>
</dbReference>